<keyword evidence="2" id="KW-0294">Fucose metabolism</keyword>
<accession>A0A067SW47</accession>
<dbReference type="GO" id="GO:0006004">
    <property type="term" value="P:fucose metabolic process"/>
    <property type="evidence" value="ECO:0007669"/>
    <property type="project" value="UniProtKB-KW"/>
</dbReference>
<sequence length="482" mass="55530">MLNRIKWLVCLAVLFVTALSLAYSSISLLFSAPSREPWENQDSHSRLRSSASNSLAYCPQLDQLQNQEQLEEAPLKEWDPSRFIKGPPTRHFRDNLLEDKFYITATANAGFTNQFMSTVNMIYLGMITDRIPIIPPFGPDHHISHDAGMVPFGDIFNLSRATDAIHRPLLEWRDVKYLPSKDSTVEPKPSEREQIGCWSSRHGNEPRPVRVKSIVDHLNLDISYTRAPTEARNNPSDGNDAFLVFSKLVRYIYPKRPLPPPNGVYTLMEKSPLGHELLPDEHLTCFDFLYYLTSSPETYEWKFSWSPPWLWVATHFHFTDKLVEIVEGYLGRVFGAPKDDLPPFIAVHMRRGDFAQQCWDTPGDCLIPPSTFEKKVASMRQELLETQNKHVKEVIIMSDETDPDFWEEIRELGWVHFDHTEEKTEQKYGQWYPPIIDIVAQSMAVGFIGTDDSTFSLVSARRVEDWHNGPTTMVSRADRDDR</sequence>
<keyword evidence="3" id="KW-0119">Carbohydrate metabolism</keyword>
<evidence type="ECO:0000256" key="4">
    <source>
        <dbReference type="SAM" id="MobiDB-lite"/>
    </source>
</evidence>
<dbReference type="Proteomes" id="UP000027222">
    <property type="component" value="Unassembled WGS sequence"/>
</dbReference>
<gene>
    <name evidence="6" type="ORF">GALMADRAFT_249034</name>
</gene>
<evidence type="ECO:0000256" key="1">
    <source>
        <dbReference type="ARBA" id="ARBA00022679"/>
    </source>
</evidence>
<evidence type="ECO:0008006" key="8">
    <source>
        <dbReference type="Google" id="ProtNLM"/>
    </source>
</evidence>
<dbReference type="OrthoDB" id="423313at2759"/>
<protein>
    <recommendedName>
        <fullName evidence="8">O-fucosyltransferase family protein</fullName>
    </recommendedName>
</protein>
<dbReference type="Pfam" id="PF10250">
    <property type="entry name" value="O-FucT"/>
    <property type="match status" value="1"/>
</dbReference>
<keyword evidence="7" id="KW-1185">Reference proteome</keyword>
<evidence type="ECO:0000313" key="7">
    <source>
        <dbReference type="Proteomes" id="UP000027222"/>
    </source>
</evidence>
<dbReference type="AlphaFoldDB" id="A0A067SW47"/>
<evidence type="ECO:0000256" key="2">
    <source>
        <dbReference type="ARBA" id="ARBA00023253"/>
    </source>
</evidence>
<feature type="chain" id="PRO_5001646211" description="O-fucosyltransferase family protein" evidence="5">
    <location>
        <begin position="23"/>
        <end position="482"/>
    </location>
</feature>
<dbReference type="GO" id="GO:0016740">
    <property type="term" value="F:transferase activity"/>
    <property type="evidence" value="ECO:0007669"/>
    <property type="project" value="UniProtKB-KW"/>
</dbReference>
<dbReference type="InterPro" id="IPR019378">
    <property type="entry name" value="GDP-Fuc_O-FucTrfase"/>
</dbReference>
<dbReference type="EMBL" id="KL142381">
    <property type="protein sequence ID" value="KDR75121.1"/>
    <property type="molecule type" value="Genomic_DNA"/>
</dbReference>
<evidence type="ECO:0000256" key="3">
    <source>
        <dbReference type="ARBA" id="ARBA00023277"/>
    </source>
</evidence>
<dbReference type="HOGENOM" id="CLU_032339_0_0_1"/>
<keyword evidence="1" id="KW-0808">Transferase</keyword>
<feature type="signal peptide" evidence="5">
    <location>
        <begin position="1"/>
        <end position="22"/>
    </location>
</feature>
<feature type="region of interest" description="Disordered" evidence="4">
    <location>
        <begin position="181"/>
        <end position="201"/>
    </location>
</feature>
<reference evidence="7" key="1">
    <citation type="journal article" date="2014" name="Proc. Natl. Acad. Sci. U.S.A.">
        <title>Extensive sampling of basidiomycete genomes demonstrates inadequacy of the white-rot/brown-rot paradigm for wood decay fungi.</title>
        <authorList>
            <person name="Riley R."/>
            <person name="Salamov A.A."/>
            <person name="Brown D.W."/>
            <person name="Nagy L.G."/>
            <person name="Floudas D."/>
            <person name="Held B.W."/>
            <person name="Levasseur A."/>
            <person name="Lombard V."/>
            <person name="Morin E."/>
            <person name="Otillar R."/>
            <person name="Lindquist E.A."/>
            <person name="Sun H."/>
            <person name="LaButti K.M."/>
            <person name="Schmutz J."/>
            <person name="Jabbour D."/>
            <person name="Luo H."/>
            <person name="Baker S.E."/>
            <person name="Pisabarro A.G."/>
            <person name="Walton J.D."/>
            <person name="Blanchette R.A."/>
            <person name="Henrissat B."/>
            <person name="Martin F."/>
            <person name="Cullen D."/>
            <person name="Hibbett D.S."/>
            <person name="Grigoriev I.V."/>
        </authorList>
    </citation>
    <scope>NUCLEOTIDE SEQUENCE [LARGE SCALE GENOMIC DNA]</scope>
    <source>
        <strain evidence="7">CBS 339.88</strain>
    </source>
</reference>
<evidence type="ECO:0000313" key="6">
    <source>
        <dbReference type="EMBL" id="KDR75121.1"/>
    </source>
</evidence>
<evidence type="ECO:0000256" key="5">
    <source>
        <dbReference type="SAM" id="SignalP"/>
    </source>
</evidence>
<keyword evidence="5" id="KW-0732">Signal</keyword>
<dbReference type="CDD" id="cd11296">
    <property type="entry name" value="O-FucT_like"/>
    <property type="match status" value="1"/>
</dbReference>
<organism evidence="6 7">
    <name type="scientific">Galerina marginata (strain CBS 339.88)</name>
    <dbReference type="NCBI Taxonomy" id="685588"/>
    <lineage>
        <taxon>Eukaryota</taxon>
        <taxon>Fungi</taxon>
        <taxon>Dikarya</taxon>
        <taxon>Basidiomycota</taxon>
        <taxon>Agaricomycotina</taxon>
        <taxon>Agaricomycetes</taxon>
        <taxon>Agaricomycetidae</taxon>
        <taxon>Agaricales</taxon>
        <taxon>Agaricineae</taxon>
        <taxon>Strophariaceae</taxon>
        <taxon>Galerina</taxon>
    </lineage>
</organism>
<name>A0A067SW47_GALM3</name>
<proteinExistence type="predicted"/>
<dbReference type="Gene3D" id="3.40.50.11350">
    <property type="match status" value="1"/>
</dbReference>
<feature type="compositionally biased region" description="Basic and acidic residues" evidence="4">
    <location>
        <begin position="183"/>
        <end position="194"/>
    </location>
</feature>